<dbReference type="OrthoDB" id="2643438at2"/>
<reference evidence="4 5" key="1">
    <citation type="submission" date="2016-01" db="EMBL/GenBank/DDBJ databases">
        <title>Draft genome sequence of Clavibacter michiganensis subsp. tessellarius DOAB 609.</title>
        <authorList>
            <person name="Tambong J.T."/>
        </authorList>
    </citation>
    <scope>NUCLEOTIDE SEQUENCE [LARGE SCALE GENOMIC DNA]</scope>
    <source>
        <strain evidence="4 5">DOAB 609</strain>
    </source>
</reference>
<protein>
    <recommendedName>
        <fullName evidence="6">Acetyltransferase</fullName>
    </recommendedName>
</protein>
<sequence length="151" mass="15538">MNLAGSLLVPMPVRMRVYRACGARIAPGARVFSGALFQSAQLTMGASSTLNFRCVIDNWVPVVIGERVGVGVGVQMITSSHEMSNPAVRAGTMRYAPITIGDGAWIGSGAVILQGVTIGRGAVIAAGAVVTKDVPADEIHGGLPAKLIRGL</sequence>
<comment type="caution">
    <text evidence="4">The sequence shown here is derived from an EMBL/GenBank/DDBJ whole genome shotgun (WGS) entry which is preliminary data.</text>
</comment>
<dbReference type="Gene3D" id="2.160.10.10">
    <property type="entry name" value="Hexapeptide repeat proteins"/>
    <property type="match status" value="1"/>
</dbReference>
<proteinExistence type="inferred from homology"/>
<dbReference type="PANTHER" id="PTHR23416">
    <property type="entry name" value="SIALIC ACID SYNTHASE-RELATED"/>
    <property type="match status" value="1"/>
</dbReference>
<name>A0A154V1H7_9MICO</name>
<organism evidence="4 5">
    <name type="scientific">Clavibacter tessellarius</name>
    <dbReference type="NCBI Taxonomy" id="31965"/>
    <lineage>
        <taxon>Bacteria</taxon>
        <taxon>Bacillati</taxon>
        <taxon>Actinomycetota</taxon>
        <taxon>Actinomycetes</taxon>
        <taxon>Micrococcales</taxon>
        <taxon>Microbacteriaceae</taxon>
        <taxon>Clavibacter</taxon>
    </lineage>
</organism>
<evidence type="ECO:0008006" key="6">
    <source>
        <dbReference type="Google" id="ProtNLM"/>
    </source>
</evidence>
<evidence type="ECO:0000256" key="1">
    <source>
        <dbReference type="ARBA" id="ARBA00007274"/>
    </source>
</evidence>
<evidence type="ECO:0000313" key="5">
    <source>
        <dbReference type="Proteomes" id="UP000076218"/>
    </source>
</evidence>
<evidence type="ECO:0000313" key="4">
    <source>
        <dbReference type="EMBL" id="KZC95220.1"/>
    </source>
</evidence>
<dbReference type="RefSeq" id="WP_063071356.1">
    <property type="nucleotide sequence ID" value="NZ_LQXA01000028.1"/>
</dbReference>
<dbReference type="GO" id="GO:0005829">
    <property type="term" value="C:cytosol"/>
    <property type="evidence" value="ECO:0007669"/>
    <property type="project" value="TreeGrafter"/>
</dbReference>
<dbReference type="PROSITE" id="PS00101">
    <property type="entry name" value="HEXAPEP_TRANSFERASES"/>
    <property type="match status" value="1"/>
</dbReference>
<dbReference type="Pfam" id="PF00132">
    <property type="entry name" value="Hexapep"/>
    <property type="match status" value="1"/>
</dbReference>
<dbReference type="EMBL" id="LQXA01000028">
    <property type="protein sequence ID" value="KZC95220.1"/>
    <property type="molecule type" value="Genomic_DNA"/>
</dbReference>
<evidence type="ECO:0000256" key="2">
    <source>
        <dbReference type="ARBA" id="ARBA00022679"/>
    </source>
</evidence>
<dbReference type="GO" id="GO:0008374">
    <property type="term" value="F:O-acyltransferase activity"/>
    <property type="evidence" value="ECO:0007669"/>
    <property type="project" value="TreeGrafter"/>
</dbReference>
<dbReference type="PANTHER" id="PTHR23416:SF23">
    <property type="entry name" value="ACETYLTRANSFERASE C18B11.09C-RELATED"/>
    <property type="match status" value="1"/>
</dbReference>
<keyword evidence="2" id="KW-0808">Transferase</keyword>
<keyword evidence="3" id="KW-0677">Repeat</keyword>
<evidence type="ECO:0000256" key="3">
    <source>
        <dbReference type="ARBA" id="ARBA00022737"/>
    </source>
</evidence>
<dbReference type="InterPro" id="IPR018357">
    <property type="entry name" value="Hexapep_transf_CS"/>
</dbReference>
<dbReference type="SUPFAM" id="SSF51161">
    <property type="entry name" value="Trimeric LpxA-like enzymes"/>
    <property type="match status" value="1"/>
</dbReference>
<dbReference type="STRING" id="31965.AWH51_08720"/>
<dbReference type="InterPro" id="IPR001451">
    <property type="entry name" value="Hexapep"/>
</dbReference>
<dbReference type="Proteomes" id="UP000076218">
    <property type="component" value="Unassembled WGS sequence"/>
</dbReference>
<dbReference type="InterPro" id="IPR011004">
    <property type="entry name" value="Trimer_LpxA-like_sf"/>
</dbReference>
<dbReference type="InterPro" id="IPR051159">
    <property type="entry name" value="Hexapeptide_acetyltransf"/>
</dbReference>
<accession>A0A154V1H7</accession>
<gene>
    <name evidence="4" type="ORF">AWH51_08720</name>
</gene>
<comment type="similarity">
    <text evidence="1">Belongs to the transferase hexapeptide repeat family.</text>
</comment>
<dbReference type="AlphaFoldDB" id="A0A154V1H7"/>